<dbReference type="AlphaFoldDB" id="A0A084UBC0"/>
<evidence type="ECO:0000256" key="1">
    <source>
        <dbReference type="SAM" id="SignalP"/>
    </source>
</evidence>
<dbReference type="RefSeq" id="WP_036480904.1">
    <property type="nucleotide sequence ID" value="NZ_JMQM01000001.1"/>
</dbReference>
<dbReference type="PATRIC" id="fig|472175.3.peg.1299"/>
<keyword evidence="3" id="KW-1185">Reference proteome</keyword>
<feature type="chain" id="PRO_5001783122" description="DUF4398 domain-containing protein" evidence="1">
    <location>
        <begin position="28"/>
        <end position="124"/>
    </location>
</feature>
<proteinExistence type="predicted"/>
<dbReference type="EMBL" id="JMQM01000001">
    <property type="protein sequence ID" value="KFB10256.1"/>
    <property type="molecule type" value="Genomic_DNA"/>
</dbReference>
<accession>A0A084UBC0</accession>
<dbReference type="Proteomes" id="UP000053675">
    <property type="component" value="Unassembled WGS sequence"/>
</dbReference>
<name>A0A084UBC0_9HYPH</name>
<evidence type="ECO:0008006" key="4">
    <source>
        <dbReference type="Google" id="ProtNLM"/>
    </source>
</evidence>
<evidence type="ECO:0000313" key="2">
    <source>
        <dbReference type="EMBL" id="KFB10256.1"/>
    </source>
</evidence>
<sequence length="124" mass="12716">MKIAARRANLNRIAALAAIAAALPALSACSGANLVDTAPEAALQPGYATQPDGYPNLNVAPVAATRQIDDAERAALAAELELARRAQAKGPSAAAARAEQARLRRLARSHAGAKLTQIEATQGQ</sequence>
<feature type="signal peptide" evidence="1">
    <location>
        <begin position="1"/>
        <end position="27"/>
    </location>
</feature>
<reference evidence="2 3" key="1">
    <citation type="submission" date="2014-05" db="EMBL/GenBank/DDBJ databases">
        <title>Draft Genome Sequence of Nitratireductor basaltis Strain UMTGB225, A Marine Bacterium Isolated from Green Barrel Tunicate.</title>
        <authorList>
            <person name="Gan H.Y."/>
        </authorList>
    </citation>
    <scope>NUCLEOTIDE SEQUENCE [LARGE SCALE GENOMIC DNA]</scope>
    <source>
        <strain evidence="2 3">UMTGB225</strain>
    </source>
</reference>
<evidence type="ECO:0000313" key="3">
    <source>
        <dbReference type="Proteomes" id="UP000053675"/>
    </source>
</evidence>
<gene>
    <name evidence="2" type="ORF">EL18_01286</name>
</gene>
<keyword evidence="1" id="KW-0732">Signal</keyword>
<organism evidence="2 3">
    <name type="scientific">Nitratireductor basaltis</name>
    <dbReference type="NCBI Taxonomy" id="472175"/>
    <lineage>
        <taxon>Bacteria</taxon>
        <taxon>Pseudomonadati</taxon>
        <taxon>Pseudomonadota</taxon>
        <taxon>Alphaproteobacteria</taxon>
        <taxon>Hyphomicrobiales</taxon>
        <taxon>Phyllobacteriaceae</taxon>
        <taxon>Nitratireductor</taxon>
    </lineage>
</organism>
<dbReference type="PROSITE" id="PS51257">
    <property type="entry name" value="PROKAR_LIPOPROTEIN"/>
    <property type="match status" value="1"/>
</dbReference>
<comment type="caution">
    <text evidence="2">The sequence shown here is derived from an EMBL/GenBank/DDBJ whole genome shotgun (WGS) entry which is preliminary data.</text>
</comment>
<dbReference type="STRING" id="472175.EL18_01286"/>
<protein>
    <recommendedName>
        <fullName evidence="4">DUF4398 domain-containing protein</fullName>
    </recommendedName>
</protein>